<reference evidence="2 3" key="1">
    <citation type="submission" date="2024-01" db="EMBL/GenBank/DDBJ databases">
        <title>Genome assemblies of Stephania.</title>
        <authorList>
            <person name="Yang L."/>
        </authorList>
    </citation>
    <scope>NUCLEOTIDE SEQUENCE [LARGE SCALE GENOMIC DNA]</scope>
    <source>
        <strain evidence="2">YNDBR</strain>
        <tissue evidence="2">Leaf</tissue>
    </source>
</reference>
<evidence type="ECO:0000256" key="1">
    <source>
        <dbReference type="SAM" id="Phobius"/>
    </source>
</evidence>
<protein>
    <submittedName>
        <fullName evidence="2">Uncharacterized protein</fullName>
    </submittedName>
</protein>
<keyword evidence="1" id="KW-0812">Transmembrane</keyword>
<sequence>MDSYYLGFRSLDLQSFSLIKTFSIKNPFDLLIYNPKSLSMSMETTLAEEEKMISSRSGRVSEVTIYGRNEEMEEYRSLSLSLRRTSIGVAFNVIFVDWMVTVLLVFLFIGGTKDYKVLMDRFHDLSIAFLELGIGSNLVKPSSEMDSSDAHLAQTSIMHLLSALIKFILPIFKLSLKLTMSSVAVKRRFTTDLEEDVMVVETIDVVTEAVEKVAEGWRRTLFV</sequence>
<proteinExistence type="predicted"/>
<feature type="transmembrane region" description="Helical" evidence="1">
    <location>
        <begin position="151"/>
        <end position="172"/>
    </location>
</feature>
<evidence type="ECO:0000313" key="3">
    <source>
        <dbReference type="Proteomes" id="UP001420932"/>
    </source>
</evidence>
<keyword evidence="1" id="KW-1133">Transmembrane helix</keyword>
<feature type="transmembrane region" description="Helical" evidence="1">
    <location>
        <begin position="87"/>
        <end position="110"/>
    </location>
</feature>
<comment type="caution">
    <text evidence="2">The sequence shown here is derived from an EMBL/GenBank/DDBJ whole genome shotgun (WGS) entry which is preliminary data.</text>
</comment>
<accession>A0AAP0I3X7</accession>
<dbReference type="EMBL" id="JBBNAF010000010">
    <property type="protein sequence ID" value="KAK9107999.1"/>
    <property type="molecule type" value="Genomic_DNA"/>
</dbReference>
<dbReference type="AlphaFoldDB" id="A0AAP0I3X7"/>
<name>A0AAP0I3X7_9MAGN</name>
<evidence type="ECO:0000313" key="2">
    <source>
        <dbReference type="EMBL" id="KAK9107999.1"/>
    </source>
</evidence>
<keyword evidence="3" id="KW-1185">Reference proteome</keyword>
<keyword evidence="1" id="KW-0472">Membrane</keyword>
<organism evidence="2 3">
    <name type="scientific">Stephania yunnanensis</name>
    <dbReference type="NCBI Taxonomy" id="152371"/>
    <lineage>
        <taxon>Eukaryota</taxon>
        <taxon>Viridiplantae</taxon>
        <taxon>Streptophyta</taxon>
        <taxon>Embryophyta</taxon>
        <taxon>Tracheophyta</taxon>
        <taxon>Spermatophyta</taxon>
        <taxon>Magnoliopsida</taxon>
        <taxon>Ranunculales</taxon>
        <taxon>Menispermaceae</taxon>
        <taxon>Menispermoideae</taxon>
        <taxon>Cissampelideae</taxon>
        <taxon>Stephania</taxon>
    </lineage>
</organism>
<dbReference type="Proteomes" id="UP001420932">
    <property type="component" value="Unassembled WGS sequence"/>
</dbReference>
<gene>
    <name evidence="2" type="ORF">Syun_024010</name>
</gene>